<dbReference type="InterPro" id="IPR051172">
    <property type="entry name" value="Chlamydia_OmcB"/>
</dbReference>
<dbReference type="Gene3D" id="2.60.40.740">
    <property type="match status" value="1"/>
</dbReference>
<feature type="domain" description="DUF11" evidence="5">
    <location>
        <begin position="534"/>
        <end position="633"/>
    </location>
</feature>
<dbReference type="InterPro" id="IPR013783">
    <property type="entry name" value="Ig-like_fold"/>
</dbReference>
<dbReference type="Pfam" id="PF19081">
    <property type="entry name" value="Ig_7"/>
    <property type="match status" value="1"/>
</dbReference>
<dbReference type="Pfam" id="PF13585">
    <property type="entry name" value="CHU_C"/>
    <property type="match status" value="1"/>
</dbReference>
<proteinExistence type="predicted"/>
<evidence type="ECO:0000313" key="8">
    <source>
        <dbReference type="EMBL" id="MCP9766231.1"/>
    </source>
</evidence>
<feature type="compositionally biased region" description="Polar residues" evidence="4">
    <location>
        <begin position="644"/>
        <end position="654"/>
    </location>
</feature>
<evidence type="ECO:0000259" key="6">
    <source>
        <dbReference type="Pfam" id="PF17210"/>
    </source>
</evidence>
<gene>
    <name evidence="8" type="ORF">EGI31_25110</name>
</gene>
<feature type="region of interest" description="Disordered" evidence="4">
    <location>
        <begin position="483"/>
        <end position="523"/>
    </location>
</feature>
<feature type="compositionally biased region" description="Polar residues" evidence="4">
    <location>
        <begin position="801"/>
        <end position="811"/>
    </location>
</feature>
<accession>A0AAE3H8M5</accession>
<feature type="domain" description="DUF11" evidence="5">
    <location>
        <begin position="2867"/>
        <end position="2979"/>
    </location>
</feature>
<feature type="domain" description="Ig-like" evidence="7">
    <location>
        <begin position="972"/>
        <end position="1046"/>
    </location>
</feature>
<evidence type="ECO:0000256" key="3">
    <source>
        <dbReference type="ARBA" id="ARBA00022729"/>
    </source>
</evidence>
<evidence type="ECO:0000256" key="4">
    <source>
        <dbReference type="SAM" id="MobiDB-lite"/>
    </source>
</evidence>
<dbReference type="PANTHER" id="PTHR34819">
    <property type="entry name" value="LARGE CYSTEINE-RICH PERIPLASMIC PROTEIN OMCB"/>
    <property type="match status" value="1"/>
</dbReference>
<dbReference type="Pfam" id="PF01345">
    <property type="entry name" value="DUF11"/>
    <property type="match status" value="7"/>
</dbReference>
<feature type="domain" description="DUF11" evidence="5">
    <location>
        <begin position="1267"/>
        <end position="1377"/>
    </location>
</feature>
<evidence type="ECO:0000256" key="1">
    <source>
        <dbReference type="ARBA" id="ARBA00004613"/>
    </source>
</evidence>
<dbReference type="Pfam" id="PF17210">
    <property type="entry name" value="SdrD_B"/>
    <property type="match status" value="1"/>
</dbReference>
<evidence type="ECO:0000259" key="5">
    <source>
        <dbReference type="Pfam" id="PF01345"/>
    </source>
</evidence>
<dbReference type="GO" id="GO:0005576">
    <property type="term" value="C:extracellular region"/>
    <property type="evidence" value="ECO:0007669"/>
    <property type="project" value="UniProtKB-SubCell"/>
</dbReference>
<organism evidence="8 9">
    <name type="scientific">Lacihabitans soyangensis</name>
    <dbReference type="NCBI Taxonomy" id="869394"/>
    <lineage>
        <taxon>Bacteria</taxon>
        <taxon>Pseudomonadati</taxon>
        <taxon>Bacteroidota</taxon>
        <taxon>Cytophagia</taxon>
        <taxon>Cytophagales</taxon>
        <taxon>Leadbetterellaceae</taxon>
        <taxon>Lacihabitans</taxon>
    </lineage>
</organism>
<feature type="compositionally biased region" description="Low complexity" evidence="4">
    <location>
        <begin position="493"/>
        <end position="505"/>
    </location>
</feature>
<dbReference type="SUPFAM" id="SSF117074">
    <property type="entry name" value="Hypothetical protein PA1324"/>
    <property type="match status" value="1"/>
</dbReference>
<name>A0AAE3H8M5_9BACT</name>
<dbReference type="Proteomes" id="UP001204144">
    <property type="component" value="Unassembled WGS sequence"/>
</dbReference>
<dbReference type="InterPro" id="IPR001434">
    <property type="entry name" value="OmcB-like_DUF11"/>
</dbReference>
<dbReference type="PANTHER" id="PTHR34819:SF3">
    <property type="entry name" value="CELL SURFACE PROTEIN"/>
    <property type="match status" value="1"/>
</dbReference>
<feature type="domain" description="DUF11" evidence="5">
    <location>
        <begin position="690"/>
        <end position="812"/>
    </location>
</feature>
<feature type="region of interest" description="Disordered" evidence="4">
    <location>
        <begin position="638"/>
        <end position="679"/>
    </location>
</feature>
<dbReference type="InterPro" id="IPR033764">
    <property type="entry name" value="Sdr_B"/>
</dbReference>
<evidence type="ECO:0000259" key="7">
    <source>
        <dbReference type="Pfam" id="PF19081"/>
    </source>
</evidence>
<feature type="domain" description="DUF11" evidence="5">
    <location>
        <begin position="167"/>
        <end position="276"/>
    </location>
</feature>
<evidence type="ECO:0000313" key="9">
    <source>
        <dbReference type="Proteomes" id="UP001204144"/>
    </source>
</evidence>
<dbReference type="InterPro" id="IPR044023">
    <property type="entry name" value="Ig_7"/>
</dbReference>
<comment type="subcellular location">
    <subcellularLocation>
        <location evidence="1">Secreted</location>
    </subcellularLocation>
</comment>
<reference evidence="8 9" key="1">
    <citation type="submission" date="2018-11" db="EMBL/GenBank/DDBJ databases">
        <title>Novel bacteria species description.</title>
        <authorList>
            <person name="Han J.-H."/>
        </authorList>
    </citation>
    <scope>NUCLEOTIDE SEQUENCE [LARGE SCALE GENOMIC DNA]</scope>
    <source>
        <strain evidence="8 9">KCTC23259</strain>
    </source>
</reference>
<feature type="compositionally biased region" description="Polar residues" evidence="4">
    <location>
        <begin position="507"/>
        <end position="523"/>
    </location>
</feature>
<feature type="region of interest" description="Disordered" evidence="4">
    <location>
        <begin position="1362"/>
        <end position="1386"/>
    </location>
</feature>
<feature type="domain" description="DUF11" evidence="5">
    <location>
        <begin position="1136"/>
        <end position="1240"/>
    </location>
</feature>
<dbReference type="EMBL" id="RJUF01000198">
    <property type="protein sequence ID" value="MCP9766231.1"/>
    <property type="molecule type" value="Genomic_DNA"/>
</dbReference>
<dbReference type="NCBIfam" id="TIGR01451">
    <property type="entry name" value="B_ant_repeat"/>
    <property type="match status" value="7"/>
</dbReference>
<comment type="caution">
    <text evidence="8">The sequence shown here is derived from an EMBL/GenBank/DDBJ whole genome shotgun (WGS) entry which is preliminary data.</text>
</comment>
<feature type="region of interest" description="Disordered" evidence="4">
    <location>
        <begin position="789"/>
        <end position="836"/>
    </location>
</feature>
<feature type="domain" description="SD-repeat containing protein B" evidence="6">
    <location>
        <begin position="845"/>
        <end position="956"/>
    </location>
</feature>
<keyword evidence="3" id="KW-0732">Signal</keyword>
<protein>
    <submittedName>
        <fullName evidence="8">DUF11 domain-containing protein</fullName>
    </submittedName>
</protein>
<keyword evidence="2" id="KW-0964">Secreted</keyword>
<dbReference type="Gene3D" id="2.60.40.1170">
    <property type="entry name" value="Mu homology domain, subdomain B"/>
    <property type="match status" value="1"/>
</dbReference>
<keyword evidence="9" id="KW-1185">Reference proteome</keyword>
<evidence type="ECO:0000256" key="2">
    <source>
        <dbReference type="ARBA" id="ARBA00022525"/>
    </source>
</evidence>
<feature type="domain" description="DUF11" evidence="5">
    <location>
        <begin position="378"/>
        <end position="495"/>
    </location>
</feature>
<dbReference type="Gene3D" id="2.60.40.10">
    <property type="entry name" value="Immunoglobulins"/>
    <property type="match status" value="4"/>
</dbReference>
<sequence>MALVGSKTIYFKDFSFSEMKKIYAMKSSFCTLQNQPLDVAEYKGASQKSEMGNEGNCPNSLIPLTETQNDGETEKHNFMINNVLMLVLTGKNIYKFIFHQFMKQLSSRTKFTNFLEIWISLGSHLYLDRNDRWLYRFKDIFRTYKIGLSAIILLTSLSSFVRAAEVDLAVKQSVSNATPSTGGAIKYTVYLVNQGNTTATNIVVENKVPITGLGSISTTQTSGSWSYNGTSGVGLWTVPSLAGGDSVRLEINGVATAPGVFFNIAQVLSSPDTDIDSVPGDTDLTEDDIATSCFSVPIEWYAGDEYTVEVPAPFSYGTGIVWFRNSQPIGPTTPEATVNVDNSLTIRGIGSYTFTTSLTTCSATGCCPIILIQGPIFDLAFTKTPNVTTVVAGGQITYTLNVINQGNVAATAIQLSDYIPTGLTLADANWTQSGGVATLVTPIASLAAGASTSRTITFNVSPTYTGALSNSAEISSARGPLGEIIPDVDSDLDNNPNNNGTPKDNVVNENGKTGGDNDNSDIGNITVTPAPVFDLALRKTSVATSVVAGGQVTYNIDVFNQGNVNATNIQVSDYIPAGLTLADPNWTVAGSIATLVTPIALLTAGDTTSVSITFNVSPAATGLVTNSAEISSARGPLGELLTDVDSTPDANSGNDGAAQDDNISGNGKTGGDEDDSDISAINVSPVPVFDLALRKTNLTTGPLYPGSTVTYKIDVFNQGTVMATGVKITDYIPAGLVLADADWTQTGATATYNNPNMVILAGQMVPLTIDFVVSNTFAGGAIRNSAEISDAKGPAGETITDIDSNPDNNPANDGISVDDAITQNGKTGGDEDDSDYSDITVIAPASIGNFVWLDANQNGIQDVGETGISGVNVTLERPDGSVVATTTTDINGQYLFSNLAPGSYVVSFGKPSGYTSSTPNTGANDNLDSDADVTSGKTATYVLVAGQYNQTIDAGFYLPSCADIISISALDSDICSGDSTYLVATSSNGVSINWYLVPSGGTPLFTTNSGQNRLVYPTTTTVYYAQLSTVAPGCPTDRTPVALVVNQRPQNPTCGNLVEVCTGQTTNLNTHIINGTTTPGGVFEWHTGFLPTSPLVTNPLAVGAGNYYLFEKSGAGCYSNPTLVTVVAKSCATTIDLSLLKTADKRTVNLNDNIVYTIQLTNAGPDLATNVRIEDRLPSGLQFVSSSTLTNTSGLLTATIPSILSGQTIYFTYTARAIGSGSIINVAEVVAADQRDSDSTPGNGVTINEDDDDDEVINVIVPNPMADLSLQKLVSNSSPSVGDNITYTVRVSNAGPNNATNVEVKDILPAGLTLVSVTGADVNLATGSTATATFSNIIAGSSDEFYILATVTGSGSIVNSAEVTKSDQLDPDSTPNNGGNEDDDDINTITVQAPCNPTTPLISCANPYICPGESVSISAIGCNGTVVWSNGMTGNIITVSPSITTIYNARCQVGTCFSPNSNNIQIIVNAIAPPLITASSSTVCAGGSVTLTATGCTGTVTWSNGTLGSSIQVSPTAPVTTYTATCGTLSCISNVSNSVSITLTGSPVAPVLTASNANICSGQSTNLNAALCTGLVTWSTGQTGASITVSPLVTTSYTATCAVGSCVSAVSTPLIINVGTSQTPTILASKDNTCGGEPVTLTVSNCTGGILWSNGATTLSIAVTPTVTTTFSVTCGTGTCAATVQKAINVGGLGMTPTITASANNVCANTPITLTASNCTGTITWSLTSNPSVALGTGSTFNISPIMSVSYTATCATGTGCSGFATIAINVTSNSAAPIVTCGAERICAGDSLVFTAHNCTGTVNWSNGSVGNVMVVRPTVNTTYSATCTINGCVSPASVPVLITVITQTPTITASSETVCAGGNVTLTASNCTGTLLWNTGATSVSINVSPTAQTTYSVTCTVEGCVGTASKVINIGSGQAPTLAASTNNVCAGTSVVLTASNCASTITWNTGATGNSITVIPANTTTYSASCGTPSCSGFASITVNVSNAQVPVISVSNAFICAGQSTTLTASGCSGGLTWSNGATTAAITVNPTVNTTYTASCGTGVCLRSVSQEINVVSQNVPTLVASNSNICAGQSVTITASNCASGLVWNTGATTASITVSPIETSTYTATCGTGTCAGTAIQVITVGTATNPTITASNTNVCSGTAVTLTAANCASGLVWSTGATASSITVSPNATTTYTANCGSGTCIGTSSVTINVSNSSLTAPVVSSSVSGLCEAGSVTLTATGCSGTVNWSNGQTGTTQTLTVSTTQTFSATCTAGTCVSPASNSVTVNVGALAAPVITSNGTVVCNGSGVTLNATNCSGNILWSNGMTTSQISVSPVVNTTYSAICRSANQNCDSPSSNSISVTVSPIPNAPVITCSADRICLGESLVLTAIGCEGTVTWNYNNTTATGTTLTINPVVTTVYTTTCTIGNCVSPVSGAATITVGNPIPPIVTCNNTVICSGGSTTLEAAGCVGTVKWSNGMEGTVISVSPTTLTTYFAVCDAGICESGQSNSISVVVTGTGVAKPTVRDLVNVCPNTTVDLTTAVTSTAPVGGTYVYRSGSTPESPVVANPTSIATTGTYYVFASIGNGCFSEGSRINVGIVVCQEPPVNCVTSPATASAGANETYCVTNDYITLNGSIGGAANSSRWTTNGTGTFENSITPVTKYFFSAQDITNGTVTLTLTTNDPDNAGPCQAATSSKVVTINGVSAVPTITTNKSPIICLGDSVLLTASVSGTNTYMWSNGATTRSILVKTPGSYTVQYVNAGGCRSISSAVTQVNLSSSIAAPTVVAQATNTCPTTTVNLVSKVTSSPVTVGGVFEYHVENNPNSAMLASTNAVGAGTYYVFEKTLTGCYSGSSAITVSIDNCNVVAGDADIQVNISGNKTSVVIGDEVIYTIQVKNNGPATATNVVVMNELPEGLVVQGGTPGLLTEGTNLKIVIPTLVVGATNTYTYTAKLSKAGNVNNVVNKVSADQNDPITSNNSDDFAIECTTCQETCIATAFKADTIRQSNGSFNIKFTALLKNCGNVALSGVELDENLSTMFPSPTTFTIIQKPTPNATSTLVGNDSYNGTSNIAVLNKLSSTLPVGKTDTVVFVINLLPMGTEGPYSTNAIAKGVGMTAFGIAQDVSDVSNDGSVVVKALADPTVVKLFKSPSIAIVLAVKDTVKQTNGSYNVTFQAIVKNNGSLDLSNVIVTDTLSKYFGAPASFTMVGTPGLNLTSLLAPNNAFNGTSDTRLTLPTSKLAVGKQDTIMFTINLVTGGKKEFQNQAIANGTGTLTNGTTSTVTDVSNSGVNPNIPGSTPTQLIFGSQNQGSEINTCVGLALTSINKTKLEDGTYNITYQAIVRNCGNLALTNVAICDTLSNTFSSPTEVKVVVKPFTNSGSTLAADTTFNGITNTCLLKSATSSLAAGKTDTLRWTINIKLNSNNGPFRNNITVNSTSPSGQVVSDVSNDGINPAPAGSNPTILNFNDNILDEVIGLAKNLVGITKVPNRPKVFDIEFGFVLKNYGIVPFTKVQLQDNLAYTFGDKVIIDSVYIKDPETGLVANANYTGKGELINILADSLSTLPLYTSKSVGLVVRVDMSMADTLKYENIALAIGYYNGGSVSDASVTGLNPDDDLSGDPTDDSDPTVIDFTGLLDLTPITPLGIAKSVDTLGSADGSYLLTYKVIVKNFGTTKLDSVQLTDDLADVFSNKTQFVLMGVPTLNDSSTLKVNAKYDGDTVKTMLIANQSSLAAGQSDTLTFKVKVINNDSEAQTYLNTVSGTALSDTILVSDKSNSGALADKNNDGNPGNDNEPTGITLVPAIEDTSAVSVIVYDGLTPNGDGQNDVLVIKDKENKITLTEDDNISVYIYNRWGHLVFETENYFKDYPKGTDVNSPNGWDGTSNTGVRVEEDKYVPDGTYYYVISSTNPRLFGGMPYVNFITVKR</sequence>
<dbReference type="InterPro" id="IPR047589">
    <property type="entry name" value="DUF11_rpt"/>
</dbReference>